<dbReference type="InterPro" id="IPR046348">
    <property type="entry name" value="SIS_dom_sf"/>
</dbReference>
<dbReference type="InterPro" id="IPR047640">
    <property type="entry name" value="RpiR-like"/>
</dbReference>
<evidence type="ECO:0000313" key="8">
    <source>
        <dbReference type="Proteomes" id="UP000030588"/>
    </source>
</evidence>
<dbReference type="AlphaFoldDB" id="A0A0A6VAU6"/>
<dbReference type="GO" id="GO:0097367">
    <property type="term" value="F:carbohydrate derivative binding"/>
    <property type="evidence" value="ECO:0007669"/>
    <property type="project" value="InterPro"/>
</dbReference>
<feature type="domain" description="SIS" evidence="5">
    <location>
        <begin position="128"/>
        <end position="268"/>
    </location>
</feature>
<dbReference type="GO" id="GO:0003677">
    <property type="term" value="F:DNA binding"/>
    <property type="evidence" value="ECO:0007669"/>
    <property type="project" value="UniProtKB-KW"/>
</dbReference>
<dbReference type="STRING" id="363870.NG54_14300"/>
<dbReference type="RefSeq" id="WP_025730401.1">
    <property type="nucleotide sequence ID" value="NZ_JAAIWK010000004.1"/>
</dbReference>
<dbReference type="Proteomes" id="UP000030588">
    <property type="component" value="Unassembled WGS sequence"/>
</dbReference>
<reference evidence="6 8" key="1">
    <citation type="submission" date="2014-10" db="EMBL/GenBank/DDBJ databases">
        <title>Draft genome of phytase producing Bacillus ginsengihumi strain M2.11.</title>
        <authorList>
            <person name="Toymentseva A."/>
            <person name="Boulygina E.A."/>
            <person name="Kazakov S.V."/>
            <person name="Kayumov I."/>
            <person name="Suleimanova A.D."/>
            <person name="Mardanova A.M."/>
            <person name="Maria S.N."/>
            <person name="Sergey M.Y."/>
            <person name="Sharipova M.R."/>
        </authorList>
    </citation>
    <scope>NUCLEOTIDE SEQUENCE [LARGE SCALE GENOMIC DNA]</scope>
    <source>
        <strain evidence="6 8">M2.11</strain>
    </source>
</reference>
<dbReference type="PANTHER" id="PTHR30514">
    <property type="entry name" value="GLUCOKINASE"/>
    <property type="match status" value="1"/>
</dbReference>
<evidence type="ECO:0000256" key="2">
    <source>
        <dbReference type="ARBA" id="ARBA00023125"/>
    </source>
</evidence>
<dbReference type="InterPro" id="IPR001347">
    <property type="entry name" value="SIS_dom"/>
</dbReference>
<dbReference type="Pfam" id="PF01380">
    <property type="entry name" value="SIS"/>
    <property type="match status" value="1"/>
</dbReference>
<dbReference type="PROSITE" id="PS51071">
    <property type="entry name" value="HTH_RPIR"/>
    <property type="match status" value="1"/>
</dbReference>
<protein>
    <submittedName>
        <fullName evidence="6 7">RpiR family transcriptional regulator</fullName>
    </submittedName>
</protein>
<dbReference type="Pfam" id="PF01418">
    <property type="entry name" value="HTH_6"/>
    <property type="match status" value="1"/>
</dbReference>
<reference evidence="7 9" key="3">
    <citation type="submission" date="2020-03" db="EMBL/GenBank/DDBJ databases">
        <title>Bacillus aquiflavi sp. nov., isolated from yellow water of strong flavor Chinese baijiu in Yibin region of China.</title>
        <authorList>
            <person name="Xie J."/>
        </authorList>
    </citation>
    <scope>NUCLEOTIDE SEQUENCE [LARGE SCALE GENOMIC DNA]</scope>
    <source>
        <strain evidence="7 9">Gsoil 114</strain>
    </source>
</reference>
<evidence type="ECO:0000313" key="6">
    <source>
        <dbReference type="EMBL" id="KHD84628.1"/>
    </source>
</evidence>
<name>A0A0A6VAU6_9BACI</name>
<dbReference type="InterPro" id="IPR036388">
    <property type="entry name" value="WH-like_DNA-bd_sf"/>
</dbReference>
<dbReference type="Gene3D" id="3.40.50.10490">
    <property type="entry name" value="Glucose-6-phosphate isomerase like protein, domain 1"/>
    <property type="match status" value="1"/>
</dbReference>
<dbReference type="GO" id="GO:1901135">
    <property type="term" value="P:carbohydrate derivative metabolic process"/>
    <property type="evidence" value="ECO:0007669"/>
    <property type="project" value="InterPro"/>
</dbReference>
<comment type="caution">
    <text evidence="6">The sequence shown here is derived from an EMBL/GenBank/DDBJ whole genome shotgun (WGS) entry which is preliminary data.</text>
</comment>
<evidence type="ECO:0000256" key="1">
    <source>
        <dbReference type="ARBA" id="ARBA00023015"/>
    </source>
</evidence>
<accession>A0A0A6VAU6</accession>
<dbReference type="InterPro" id="IPR035472">
    <property type="entry name" value="RpiR-like_SIS"/>
</dbReference>
<dbReference type="InterPro" id="IPR009057">
    <property type="entry name" value="Homeodomain-like_sf"/>
</dbReference>
<dbReference type="PANTHER" id="PTHR30514:SF10">
    <property type="entry name" value="MURR_RPIR FAMILY TRANSCRIPTIONAL REGULATOR"/>
    <property type="match status" value="1"/>
</dbReference>
<dbReference type="OrthoDB" id="3684496at2"/>
<dbReference type="Gene3D" id="1.10.10.10">
    <property type="entry name" value="Winged helix-like DNA-binding domain superfamily/Winged helix DNA-binding domain"/>
    <property type="match status" value="1"/>
</dbReference>
<proteinExistence type="predicted"/>
<dbReference type="EMBL" id="JRUN01000049">
    <property type="protein sequence ID" value="KHD84628.1"/>
    <property type="molecule type" value="Genomic_DNA"/>
</dbReference>
<keyword evidence="1" id="KW-0805">Transcription regulation</keyword>
<evidence type="ECO:0000259" key="4">
    <source>
        <dbReference type="PROSITE" id="PS51071"/>
    </source>
</evidence>
<dbReference type="InterPro" id="IPR000281">
    <property type="entry name" value="HTH_RpiR"/>
</dbReference>
<keyword evidence="9" id="KW-1185">Reference proteome</keyword>
<evidence type="ECO:0000313" key="7">
    <source>
        <dbReference type="EMBL" id="NEY19112.1"/>
    </source>
</evidence>
<evidence type="ECO:0000259" key="5">
    <source>
        <dbReference type="PROSITE" id="PS51464"/>
    </source>
</evidence>
<dbReference type="Proteomes" id="UP000476934">
    <property type="component" value="Unassembled WGS sequence"/>
</dbReference>
<dbReference type="CDD" id="cd05013">
    <property type="entry name" value="SIS_RpiR"/>
    <property type="match status" value="1"/>
</dbReference>
<organism evidence="6 8">
    <name type="scientific">Heyndrickxia ginsengihumi</name>
    <dbReference type="NCBI Taxonomy" id="363870"/>
    <lineage>
        <taxon>Bacteria</taxon>
        <taxon>Bacillati</taxon>
        <taxon>Bacillota</taxon>
        <taxon>Bacilli</taxon>
        <taxon>Bacillales</taxon>
        <taxon>Bacillaceae</taxon>
        <taxon>Heyndrickxia</taxon>
    </lineage>
</organism>
<keyword evidence="2" id="KW-0238">DNA-binding</keyword>
<dbReference type="PROSITE" id="PS51464">
    <property type="entry name" value="SIS"/>
    <property type="match status" value="1"/>
</dbReference>
<dbReference type="SUPFAM" id="SSF46689">
    <property type="entry name" value="Homeodomain-like"/>
    <property type="match status" value="1"/>
</dbReference>
<dbReference type="GO" id="GO:0003700">
    <property type="term" value="F:DNA-binding transcription factor activity"/>
    <property type="evidence" value="ECO:0007669"/>
    <property type="project" value="InterPro"/>
</dbReference>
<evidence type="ECO:0000313" key="9">
    <source>
        <dbReference type="Proteomes" id="UP000476934"/>
    </source>
</evidence>
<evidence type="ECO:0000256" key="3">
    <source>
        <dbReference type="ARBA" id="ARBA00023163"/>
    </source>
</evidence>
<feature type="domain" description="HTH rpiR-type" evidence="4">
    <location>
        <begin position="8"/>
        <end position="84"/>
    </location>
</feature>
<dbReference type="SUPFAM" id="SSF53697">
    <property type="entry name" value="SIS domain"/>
    <property type="match status" value="1"/>
</dbReference>
<gene>
    <name evidence="7" type="ORF">G4D61_03895</name>
    <name evidence="6" type="ORF">NG54_14300</name>
</gene>
<dbReference type="EMBL" id="JAAIWK010000004">
    <property type="protein sequence ID" value="NEY19112.1"/>
    <property type="molecule type" value="Genomic_DNA"/>
</dbReference>
<reference evidence="7" key="2">
    <citation type="submission" date="2020-02" db="EMBL/GenBank/DDBJ databases">
        <authorList>
            <person name="Feng H."/>
        </authorList>
    </citation>
    <scope>NUCLEOTIDE SEQUENCE [LARGE SCALE GENOMIC DNA]</scope>
    <source>
        <strain evidence="7">Gsoil 114</strain>
    </source>
</reference>
<keyword evidence="3" id="KW-0804">Transcription</keyword>
<sequence>MGENMESIPCLRRIHAMYTQFSEKERKIADYITNYPNKVIHSTISQVAEDMFVADATVFRFCKRIGFNGFQAMKIALASEISTPVQDIFETIQETDSEKEIAEKVFKSNMNTLQDTMHTFNENSFHHAVHIILNARRIEFYGNGGSGIIALDAQHKFLRTGLQTVAYTDTHLQMMSASQLTPQDVAIIISYSGSNKDMLQLLEVVKESGAKSIGITNFAKSPLSQKVDVPLFTTSCESDFRSGAISARVAQLSLIDALYVNVMTKGKEKSEKILNKIGEALSLRKM</sequence>